<reference evidence="1 2" key="1">
    <citation type="submission" date="2021-09" db="EMBL/GenBank/DDBJ databases">
        <title>The complete genome sequence of a new microorganism.</title>
        <authorList>
            <person name="Zi Z."/>
        </authorList>
    </citation>
    <scope>NUCLEOTIDE SEQUENCE [LARGE SCALE GENOMIC DNA]</scope>
    <source>
        <strain evidence="1 2">WGZ8</strain>
    </source>
</reference>
<protein>
    <submittedName>
        <fullName evidence="1">OsmC family protein</fullName>
    </submittedName>
</protein>
<name>A0ABS7VJE1_9HYPH</name>
<comment type="caution">
    <text evidence="1">The sequence shown here is derived from an EMBL/GenBank/DDBJ whole genome shotgun (WGS) entry which is preliminary data.</text>
</comment>
<dbReference type="InterPro" id="IPR003718">
    <property type="entry name" value="OsmC/Ohr_fam"/>
</dbReference>
<keyword evidence="2" id="KW-1185">Reference proteome</keyword>
<dbReference type="SUPFAM" id="SSF82784">
    <property type="entry name" value="OsmC-like"/>
    <property type="match status" value="1"/>
</dbReference>
<dbReference type="EMBL" id="JAIRBM010000003">
    <property type="protein sequence ID" value="MBZ6075634.1"/>
    <property type="molecule type" value="Genomic_DNA"/>
</dbReference>
<sequence length="131" mass="14214">MATIHLASAAGYRQEIRARTHTLTADEPASLGGTDSGPSPYELLLASLAACTSLTLRMYADRKGWELGRVEVDARFARDEAGTESITREVRLSAPLSPEQQTRLAEICEKTPVTKTLKRGTPIATTLRVMA</sequence>
<gene>
    <name evidence="1" type="ORF">K9B37_04955</name>
</gene>
<organism evidence="1 2">
    <name type="scientific">Microvirga puerhi</name>
    <dbReference type="NCBI Taxonomy" id="2876078"/>
    <lineage>
        <taxon>Bacteria</taxon>
        <taxon>Pseudomonadati</taxon>
        <taxon>Pseudomonadota</taxon>
        <taxon>Alphaproteobacteria</taxon>
        <taxon>Hyphomicrobiales</taxon>
        <taxon>Methylobacteriaceae</taxon>
        <taxon>Microvirga</taxon>
    </lineage>
</organism>
<evidence type="ECO:0000313" key="2">
    <source>
        <dbReference type="Proteomes" id="UP000704176"/>
    </source>
</evidence>
<evidence type="ECO:0000313" key="1">
    <source>
        <dbReference type="EMBL" id="MBZ6075634.1"/>
    </source>
</evidence>
<dbReference type="Pfam" id="PF02566">
    <property type="entry name" value="OsmC"/>
    <property type="match status" value="1"/>
</dbReference>
<dbReference type="Gene3D" id="3.30.300.20">
    <property type="match status" value="1"/>
</dbReference>
<dbReference type="RefSeq" id="WP_224311743.1">
    <property type="nucleotide sequence ID" value="NZ_JAIRBM010000003.1"/>
</dbReference>
<dbReference type="Proteomes" id="UP000704176">
    <property type="component" value="Unassembled WGS sequence"/>
</dbReference>
<dbReference type="PANTHER" id="PTHR39624">
    <property type="entry name" value="PROTEIN INVOLVED IN RIMO-MEDIATED BETA-METHYLTHIOLATION OF RIBOSOMAL PROTEIN S12 YCAO"/>
    <property type="match status" value="1"/>
</dbReference>
<proteinExistence type="predicted"/>
<dbReference type="InterPro" id="IPR015946">
    <property type="entry name" value="KH_dom-like_a/b"/>
</dbReference>
<accession>A0ABS7VJE1</accession>
<dbReference type="PANTHER" id="PTHR39624:SF2">
    <property type="entry name" value="OSMC-LIKE PROTEIN"/>
    <property type="match status" value="1"/>
</dbReference>
<dbReference type="InterPro" id="IPR036102">
    <property type="entry name" value="OsmC/Ohrsf"/>
</dbReference>